<reference evidence="2 3" key="2">
    <citation type="submission" date="2019-01" db="EMBL/GenBank/DDBJ databases">
        <title>The decoding of complex shrimp genome reveals the adaptation for benthos swimmer, frequently molting mechanism and breeding impact on genome.</title>
        <authorList>
            <person name="Sun Y."/>
            <person name="Gao Y."/>
            <person name="Yu Y."/>
        </authorList>
    </citation>
    <scope>NUCLEOTIDE SEQUENCE [LARGE SCALE GENOMIC DNA]</scope>
    <source>
        <tissue evidence="2">Muscle</tissue>
    </source>
</reference>
<evidence type="ECO:0000313" key="3">
    <source>
        <dbReference type="Proteomes" id="UP000283509"/>
    </source>
</evidence>
<reference evidence="2 3" key="1">
    <citation type="submission" date="2018-04" db="EMBL/GenBank/DDBJ databases">
        <authorList>
            <person name="Zhang X."/>
            <person name="Yuan J."/>
            <person name="Li F."/>
            <person name="Xiang J."/>
        </authorList>
    </citation>
    <scope>NUCLEOTIDE SEQUENCE [LARGE SCALE GENOMIC DNA]</scope>
    <source>
        <tissue evidence="2">Muscle</tissue>
    </source>
</reference>
<keyword evidence="3" id="KW-1185">Reference proteome</keyword>
<feature type="non-terminal residue" evidence="2">
    <location>
        <position position="616"/>
    </location>
</feature>
<feature type="region of interest" description="Disordered" evidence="1">
    <location>
        <begin position="460"/>
        <end position="507"/>
    </location>
</feature>
<feature type="compositionally biased region" description="Basic and acidic residues" evidence="1">
    <location>
        <begin position="473"/>
        <end position="494"/>
    </location>
</feature>
<feature type="compositionally biased region" description="Polar residues" evidence="1">
    <location>
        <begin position="326"/>
        <end position="335"/>
    </location>
</feature>
<dbReference type="Proteomes" id="UP000283509">
    <property type="component" value="Unassembled WGS sequence"/>
</dbReference>
<gene>
    <name evidence="2" type="ORF">C7M84_021096</name>
</gene>
<sequence length="616" mass="66623">MSETCVRGNRVRNVRKEIVYQKPCVGNVRNRVRNRVSEIVCRKPCVRNRVPGTVSVSERLREFNANKIRGKKPPDYDPGPLIEESYAYARDSQGGGDDNPYFDDFLGDLPAPDFSSRFSGRIGESDQRSENGTTPSHAPTRLSGDDQVAATTSSEEATEGLVGDIVEEALGDTLPELGASLGLLLRDKEGSRAEALARPAGQELPQGHVARKADERFLPGARKAVVRKAGETPYGDSFVVSLFSDFLAGASDASTLRPRASKVSELQDEAMGIWGVLGEEEGDLKASPPTPQSSKARRPDTEDSHVTAAEKNDDGFSIEGGRESQHNPSGGNSRVQEFDRASDNGLNFSRTSDISNIDGGSEDPDENRSALDLLSRAAVALAPGALTQRRISPGMFDEIPPRPSSSVFSKGKDRMRPSPRPSSGSLTPYPAAMRPVVRRVRDSKTSDTFIISWLSGLSAPPSVEGRPGSGDTSDGKAMRDSRRRRDTEGVRSPEDPAADTAPSAPARSARFTDFVTWYPQAGDAQPTDAPEQAVFTPTELYKRLLLVKTPTRGGPSATDVTSKPYYVRPNTRSEVGAAADFSDDIDAAQSGYGDTGWSDLVTWYPELNEPFVTWSH</sequence>
<feature type="compositionally biased region" description="Basic and acidic residues" evidence="1">
    <location>
        <begin position="297"/>
        <end position="325"/>
    </location>
</feature>
<protein>
    <submittedName>
        <fullName evidence="2">Uncharacterized protein</fullName>
    </submittedName>
</protein>
<proteinExistence type="predicted"/>
<name>A0A3R7PC83_PENVA</name>
<accession>A0A3R7PC83</accession>
<dbReference type="AlphaFoldDB" id="A0A3R7PC83"/>
<organism evidence="2 3">
    <name type="scientific">Penaeus vannamei</name>
    <name type="common">Whiteleg shrimp</name>
    <name type="synonym">Litopenaeus vannamei</name>
    <dbReference type="NCBI Taxonomy" id="6689"/>
    <lineage>
        <taxon>Eukaryota</taxon>
        <taxon>Metazoa</taxon>
        <taxon>Ecdysozoa</taxon>
        <taxon>Arthropoda</taxon>
        <taxon>Crustacea</taxon>
        <taxon>Multicrustacea</taxon>
        <taxon>Malacostraca</taxon>
        <taxon>Eumalacostraca</taxon>
        <taxon>Eucarida</taxon>
        <taxon>Decapoda</taxon>
        <taxon>Dendrobranchiata</taxon>
        <taxon>Penaeoidea</taxon>
        <taxon>Penaeidae</taxon>
        <taxon>Penaeus</taxon>
    </lineage>
</organism>
<dbReference type="EMBL" id="QCYY01004324">
    <property type="protein sequence ID" value="ROT61156.1"/>
    <property type="molecule type" value="Genomic_DNA"/>
</dbReference>
<feature type="compositionally biased region" description="Polar residues" evidence="1">
    <location>
        <begin position="344"/>
        <end position="355"/>
    </location>
</feature>
<evidence type="ECO:0000256" key="1">
    <source>
        <dbReference type="SAM" id="MobiDB-lite"/>
    </source>
</evidence>
<feature type="region of interest" description="Disordered" evidence="1">
    <location>
        <begin position="279"/>
        <end position="368"/>
    </location>
</feature>
<feature type="compositionally biased region" description="Low complexity" evidence="1">
    <location>
        <begin position="498"/>
        <end position="507"/>
    </location>
</feature>
<evidence type="ECO:0000313" key="2">
    <source>
        <dbReference type="EMBL" id="ROT61156.1"/>
    </source>
</evidence>
<comment type="caution">
    <text evidence="2">The sequence shown here is derived from an EMBL/GenBank/DDBJ whole genome shotgun (WGS) entry which is preliminary data.</text>
</comment>
<feature type="region of interest" description="Disordered" evidence="1">
    <location>
        <begin position="392"/>
        <end position="430"/>
    </location>
</feature>
<feature type="region of interest" description="Disordered" evidence="1">
    <location>
        <begin position="116"/>
        <end position="160"/>
    </location>
</feature>